<feature type="compositionally biased region" description="Basic residues" evidence="1">
    <location>
        <begin position="452"/>
        <end position="463"/>
    </location>
</feature>
<dbReference type="RefSeq" id="XP_041156861.1">
    <property type="nucleotide sequence ID" value="XM_041307131.1"/>
</dbReference>
<organism evidence="2 3">
    <name type="scientific">Suillus plorans</name>
    <dbReference type="NCBI Taxonomy" id="116603"/>
    <lineage>
        <taxon>Eukaryota</taxon>
        <taxon>Fungi</taxon>
        <taxon>Dikarya</taxon>
        <taxon>Basidiomycota</taxon>
        <taxon>Agaricomycotina</taxon>
        <taxon>Agaricomycetes</taxon>
        <taxon>Agaricomycetidae</taxon>
        <taxon>Boletales</taxon>
        <taxon>Suillineae</taxon>
        <taxon>Suillaceae</taxon>
        <taxon>Suillus</taxon>
    </lineage>
</organism>
<sequence length="1914" mass="217213">MHDSDTQFPVNSPSHGRSHNQEIVNSRNINNIINSIPSARRRTRLQTAAYLIGSRKELPEINDEEITRIRAIHLCTRDTPEATSNTEEQEVSGPMRPQAFNEKVEFCVPLDTTDTNKSTTYVDHFYTESDHPQDIFDSMRATMNLPKAYEHLGWRLSTARRTDPPHRLLTTQDIASAFKAVRAEQASGRKKKKVVIEIVNTMPVLKGKPIKSQAGMVPDPSLLLYTKELENVKNKLCCYEHQLGDSQDTFCWVDVSQLNTPHYPMCTQDLQEWAKYLYDTRDPDNTCINLPSTPHFENICKTRKARTASSLQRVPTELMSPVIHNHVHLSSTIDDMWASNGALSGQQSNGPIMVPQPLKRTFALYMESDEETDDDEPPQDIEDILTAIHSRYPAMDFPRYVHPLKEHGILYLPTAAHFGSKFYVEKVGMSEGAAFTFRTRVCQAHMKEERAKARRKAKGKKKATRADDTEKENTFSNTYHSMLSSPVISTSPAGVDHCVAVFGSPADIFAKRSVQDDTHATIRPHNPKSCSRVMEPIDSNQRSFEETFRASVPTIQSLPNGLPPASRHMSFYARRASLKFKPYQLGGRTLTALEHRFTMKSLLKRNETDINMMDVHQGKEIFQNGLRSMPDASIYTAIIAKRADAESKRLQALATAWELESAEKHAILLQTILRDCAQQYVDSNAEASFFERTLVRRTMEQLEDDADFSVAAYSHDLAAYQIADVQLRHVEEVGSERKLPIEDIELEDAEYRLGECVDSILAEADDQIAPIQRVEKPNRPKPIVPCKPSSGYNTRASISRPPSPSATDLDHFLSGQQPKEPDHAHDNGFNNTSCSQTDALLKPSHPLGRIPKHFEHVPLSEEDANYSDTVDAPPARNADPPEYRIQRVLLRLRDALQTSFNCLGLCRLYPRRPSFEPDKFMPSSLLSTTCPTVTQESDSQAGILPPPYPFTNMTIYRLMSWMNSGSNQKSETETTRLVKEVLLAGDFDTKHLEDFSVRKSLRELDNDPGGKKIEFLDDWMQADVTIQIPTKLREDEAIPFTVSGLHFRPLIEVIRSAFTDIQASAFHLSPFKRLWRDPLDNRQERIYNELYTSDSWMDAQDEVQKLPREPGCMLERVVAGLMLFSDATHLANFGTAKAWPLYMYFGNLTKYARSAPKSGACHLVGFLPSLPDRVKDVLSNLPRISKSGIAALHTHCRRELFHACWDILLDKEFLHAYRHGIVLKCADGVFRRVFPRIFTYSADYPEKVLIATIKDMGSCPCPRCLTPKSMFASLGLLKDMKSRTNNFRVYVETNIIKAREYIYKLGNTVDVPAQTSNLQNRFVQKLGKLGLDPFRMLVVDFMHECELGTWKALFTHLVRILYALPAGEKLVATLDSRFRQVPTFGNGVIRIFANNTSEMKRLATRDFEDILQCAIPVFEGLFPAPHDAVVQSLLYKFAQWHALAKLRIHSESTLGFLNETFKNLSRQLRRFRNFTCAVFDTVELPKEKAARQQRLAQCAGLTNTSSESSGPRVKSFNLSTYKFHAMGDYVRTIKLFGTTDSFTTQIGELAHRALKAFYPLTSKLETPKQLAKHERRRRVLRRVTEAGGSISSSDGSPADTPAPLENDGDPVVKNFIPKLKDHILYRLKKLNVSYCDYIFTDEERNTVIIPNNTLYLVQTMQVHYTTYDMRREYDTINPKTHADVMVFSGESTPSHPYWYTRVIGIYHVDTWLQGGGRTKKHHLDILHVRWLAPLISYQSGMHRSRLPKVAFVEESDHDAFGFLDPGQVIRGAHLIPAFASGRGVSSLRYGKSLARPRGELDDWEVYYVGIFVDRDMFLRYTDLGVGHPVALRRAVRDCFGLQSSAPVETMDIDEGRGDGEDHEIDDDEQWMDVDLAHEESEDEDDEIEDEEEGESDDGLDDGEEVEEEADELSF</sequence>
<gene>
    <name evidence="2" type="ORF">HD556DRAFT_1446632</name>
</gene>
<dbReference type="GeneID" id="64600895"/>
<reference evidence="2" key="1">
    <citation type="journal article" date="2020" name="New Phytol.">
        <title>Comparative genomics reveals dynamic genome evolution in host specialist ectomycorrhizal fungi.</title>
        <authorList>
            <person name="Lofgren L.A."/>
            <person name="Nguyen N.H."/>
            <person name="Vilgalys R."/>
            <person name="Ruytinx J."/>
            <person name="Liao H.L."/>
            <person name="Branco S."/>
            <person name="Kuo A."/>
            <person name="LaButti K."/>
            <person name="Lipzen A."/>
            <person name="Andreopoulos W."/>
            <person name="Pangilinan J."/>
            <person name="Riley R."/>
            <person name="Hundley H."/>
            <person name="Na H."/>
            <person name="Barry K."/>
            <person name="Grigoriev I.V."/>
            <person name="Stajich J.E."/>
            <person name="Kennedy P.G."/>
        </authorList>
    </citation>
    <scope>NUCLEOTIDE SEQUENCE</scope>
    <source>
        <strain evidence="2">S12</strain>
    </source>
</reference>
<feature type="region of interest" description="Disordered" evidence="1">
    <location>
        <begin position="450"/>
        <end position="473"/>
    </location>
</feature>
<feature type="compositionally biased region" description="Polar residues" evidence="1">
    <location>
        <begin position="828"/>
        <end position="838"/>
    </location>
</feature>
<feature type="region of interest" description="Disordered" evidence="1">
    <location>
        <begin position="1849"/>
        <end position="1914"/>
    </location>
</feature>
<name>A0A9P7DEN1_9AGAM</name>
<dbReference type="EMBL" id="JABBWE010000055">
    <property type="protein sequence ID" value="KAG1789842.1"/>
    <property type="molecule type" value="Genomic_DNA"/>
</dbReference>
<evidence type="ECO:0000256" key="1">
    <source>
        <dbReference type="SAM" id="MobiDB-lite"/>
    </source>
</evidence>
<feature type="compositionally biased region" description="Basic and acidic residues" evidence="1">
    <location>
        <begin position="464"/>
        <end position="473"/>
    </location>
</feature>
<dbReference type="OrthoDB" id="2672259at2759"/>
<feature type="compositionally biased region" description="Acidic residues" evidence="1">
    <location>
        <begin position="1879"/>
        <end position="1914"/>
    </location>
</feature>
<feature type="compositionally biased region" description="Polar residues" evidence="1">
    <location>
        <begin position="1"/>
        <end position="15"/>
    </location>
</feature>
<protein>
    <submittedName>
        <fullName evidence="2">Uncharacterized protein</fullName>
    </submittedName>
</protein>
<dbReference type="InterPro" id="IPR041078">
    <property type="entry name" value="Plavaka"/>
</dbReference>
<feature type="region of interest" description="Disordered" evidence="1">
    <location>
        <begin position="1"/>
        <end position="20"/>
    </location>
</feature>
<evidence type="ECO:0000313" key="3">
    <source>
        <dbReference type="Proteomes" id="UP000719766"/>
    </source>
</evidence>
<dbReference type="Proteomes" id="UP000719766">
    <property type="component" value="Unassembled WGS sequence"/>
</dbReference>
<proteinExistence type="predicted"/>
<feature type="region of interest" description="Disordered" evidence="1">
    <location>
        <begin position="1568"/>
        <end position="1606"/>
    </location>
</feature>
<comment type="caution">
    <text evidence="2">The sequence shown here is derived from an EMBL/GenBank/DDBJ whole genome shotgun (WGS) entry which is preliminary data.</text>
</comment>
<evidence type="ECO:0000313" key="2">
    <source>
        <dbReference type="EMBL" id="KAG1789842.1"/>
    </source>
</evidence>
<keyword evidence="3" id="KW-1185">Reference proteome</keyword>
<accession>A0A9P7DEN1</accession>
<feature type="region of interest" description="Disordered" evidence="1">
    <location>
        <begin position="774"/>
        <end position="842"/>
    </location>
</feature>
<feature type="compositionally biased region" description="Acidic residues" evidence="1">
    <location>
        <begin position="1860"/>
        <end position="1871"/>
    </location>
</feature>
<dbReference type="Pfam" id="PF18759">
    <property type="entry name" value="Plavaka"/>
    <property type="match status" value="1"/>
</dbReference>